<dbReference type="InterPro" id="IPR037013">
    <property type="entry name" value="GSH-S_sub-bd_sf"/>
</dbReference>
<evidence type="ECO:0000256" key="7">
    <source>
        <dbReference type="ARBA" id="ARBA00022840"/>
    </source>
</evidence>
<evidence type="ECO:0000256" key="4">
    <source>
        <dbReference type="ARBA" id="ARBA00022684"/>
    </source>
</evidence>
<evidence type="ECO:0000256" key="1">
    <source>
        <dbReference type="ARBA" id="ARBA00004965"/>
    </source>
</evidence>
<dbReference type="InterPro" id="IPR014049">
    <property type="entry name" value="Glutathione_synthase_N_euk"/>
</dbReference>
<keyword evidence="6 9" id="KW-0547">Nucleotide-binding</keyword>
<keyword evidence="4 9" id="KW-0317">Glutathione biosynthesis</keyword>
<evidence type="ECO:0000256" key="10">
    <source>
        <dbReference type="PIRSR" id="PIRSR001558-1"/>
    </source>
</evidence>
<feature type="binding site" evidence="10">
    <location>
        <position position="141"/>
    </location>
    <ligand>
        <name>ATP</name>
        <dbReference type="ChEBI" id="CHEBI:30616"/>
    </ligand>
</feature>
<feature type="binding site" evidence="10">
    <location>
        <position position="318"/>
    </location>
    <ligand>
        <name>ATP</name>
        <dbReference type="ChEBI" id="CHEBI:30616"/>
    </ligand>
</feature>
<dbReference type="PANTHER" id="PTHR11130:SF0">
    <property type="entry name" value="GLUTATHIONE SYNTHETASE"/>
    <property type="match status" value="1"/>
</dbReference>
<comment type="similarity">
    <text evidence="2 9">Belongs to the eukaryotic GSH synthase family.</text>
</comment>
<name>A0AAD5FXC1_9ASCO</name>
<dbReference type="RefSeq" id="XP_051607338.1">
    <property type="nucleotide sequence ID" value="XM_051753663.1"/>
</dbReference>
<dbReference type="GO" id="GO:0000287">
    <property type="term" value="F:magnesium ion binding"/>
    <property type="evidence" value="ECO:0007669"/>
    <property type="project" value="UniProtKB-UniRule"/>
</dbReference>
<evidence type="ECO:0000256" key="12">
    <source>
        <dbReference type="PIRSR" id="PIRSR001558-3"/>
    </source>
</evidence>
<dbReference type="FunFam" id="3.30.1490.50:FF:000002">
    <property type="entry name" value="Glutathione synthetase"/>
    <property type="match status" value="1"/>
</dbReference>
<gene>
    <name evidence="14" type="ORF">KGF57_004181</name>
</gene>
<comment type="pathway">
    <text evidence="1 9">Sulfur metabolism; glutathione biosynthesis; glutathione from L-cysteine and L-glutamate: step 2/2.</text>
</comment>
<keyword evidence="5 9" id="KW-0479">Metal-binding</keyword>
<dbReference type="InterPro" id="IPR016185">
    <property type="entry name" value="PreATP-grasp_dom_sf"/>
</dbReference>
<evidence type="ECO:0000313" key="14">
    <source>
        <dbReference type="EMBL" id="KAI5952133.1"/>
    </source>
</evidence>
<comment type="caution">
    <text evidence="14">The sequence shown here is derived from an EMBL/GenBank/DDBJ whole genome shotgun (WGS) entry which is preliminary data.</text>
</comment>
<evidence type="ECO:0000256" key="2">
    <source>
        <dbReference type="ARBA" id="ARBA00010385"/>
    </source>
</evidence>
<dbReference type="InterPro" id="IPR014709">
    <property type="entry name" value="Glutathione_synthase_C_euk"/>
</dbReference>
<feature type="binding site" evidence="12">
    <location>
        <begin position="277"/>
        <end position="280"/>
    </location>
    <ligand>
        <name>substrate</name>
    </ligand>
</feature>
<reference evidence="14 15" key="1">
    <citation type="journal article" date="2022" name="DNA Res.">
        <title>Genome analysis of five recently described species of the CUG-Ser clade uncovers Candida theae as a new hybrid lineage with pathogenic potential in the Candida parapsilosis species complex.</title>
        <authorList>
            <person name="Mixao V."/>
            <person name="Del Olmo V."/>
            <person name="Hegedusova E."/>
            <person name="Saus E."/>
            <person name="Pryszcz L."/>
            <person name="Cillingova A."/>
            <person name="Nosek J."/>
            <person name="Gabaldon T."/>
        </authorList>
    </citation>
    <scope>NUCLEOTIDE SEQUENCE [LARGE SCALE GENOMIC DNA]</scope>
    <source>
        <strain evidence="14 15">CBS 12239</strain>
    </source>
</reference>
<dbReference type="PANTHER" id="PTHR11130">
    <property type="entry name" value="GLUTATHIONE SYNTHETASE"/>
    <property type="match status" value="1"/>
</dbReference>
<feature type="binding site" evidence="10">
    <location>
        <position position="464"/>
    </location>
    <ligand>
        <name>substrate</name>
    </ligand>
</feature>
<feature type="domain" description="Glutathione synthase substrate-binding" evidence="13">
    <location>
        <begin position="212"/>
        <end position="315"/>
    </location>
</feature>
<dbReference type="Gene3D" id="3.30.1490.80">
    <property type="match status" value="1"/>
</dbReference>
<dbReference type="Pfam" id="PF03199">
    <property type="entry name" value="GSH_synthase"/>
    <property type="match status" value="1"/>
</dbReference>
<dbReference type="EC" id="6.3.2.3" evidence="9"/>
<dbReference type="Proteomes" id="UP001204833">
    <property type="component" value="Unassembled WGS sequence"/>
</dbReference>
<accession>A0AAD5FXC1</accession>
<dbReference type="Gene3D" id="3.30.1490.50">
    <property type="match status" value="1"/>
</dbReference>
<feature type="binding site" evidence="12">
    <location>
        <begin position="222"/>
        <end position="224"/>
    </location>
    <ligand>
        <name>substrate</name>
    </ligand>
</feature>
<dbReference type="EMBL" id="JAIHNG010000150">
    <property type="protein sequence ID" value="KAI5952133.1"/>
    <property type="molecule type" value="Genomic_DNA"/>
</dbReference>
<feature type="binding site" evidence="10">
    <location>
        <begin position="378"/>
        <end position="387"/>
    </location>
    <ligand>
        <name>ATP</name>
        <dbReference type="ChEBI" id="CHEBI:30616"/>
    </ligand>
</feature>
<dbReference type="InterPro" id="IPR005615">
    <property type="entry name" value="Glutathione_synthase"/>
</dbReference>
<organism evidence="14 15">
    <name type="scientific">Candida theae</name>
    <dbReference type="NCBI Taxonomy" id="1198502"/>
    <lineage>
        <taxon>Eukaryota</taxon>
        <taxon>Fungi</taxon>
        <taxon>Dikarya</taxon>
        <taxon>Ascomycota</taxon>
        <taxon>Saccharomycotina</taxon>
        <taxon>Pichiomycetes</taxon>
        <taxon>Debaryomycetaceae</taxon>
        <taxon>Candida/Lodderomyces clade</taxon>
        <taxon>Candida</taxon>
    </lineage>
</organism>
<dbReference type="NCBIfam" id="TIGR01986">
    <property type="entry name" value="glut_syn_euk"/>
    <property type="match status" value="1"/>
</dbReference>
<dbReference type="PIRSF" id="PIRSF001558">
    <property type="entry name" value="GSHase"/>
    <property type="match status" value="1"/>
</dbReference>
<proteinExistence type="inferred from homology"/>
<dbReference type="GO" id="GO:0043295">
    <property type="term" value="F:glutathione binding"/>
    <property type="evidence" value="ECO:0007669"/>
    <property type="project" value="UniProtKB-UniRule"/>
</dbReference>
<feature type="binding site" evidence="10">
    <location>
        <begin position="411"/>
        <end position="414"/>
    </location>
    <ligand>
        <name>ATP</name>
        <dbReference type="ChEBI" id="CHEBI:30616"/>
    </ligand>
</feature>
<evidence type="ECO:0000256" key="9">
    <source>
        <dbReference type="PIRNR" id="PIRNR001558"/>
    </source>
</evidence>
<keyword evidence="7 9" id="KW-0067">ATP-binding</keyword>
<evidence type="ECO:0000256" key="11">
    <source>
        <dbReference type="PIRSR" id="PIRSR001558-2"/>
    </source>
</evidence>
<dbReference type="Gene3D" id="3.30.470.20">
    <property type="entry name" value="ATP-grasp fold, B domain"/>
    <property type="match status" value="1"/>
</dbReference>
<dbReference type="AlphaFoldDB" id="A0AAD5FXC1"/>
<feature type="binding site" evidence="12">
    <location>
        <begin position="475"/>
        <end position="476"/>
    </location>
    <ligand>
        <name>substrate</name>
    </ligand>
</feature>
<feature type="binding site" evidence="11">
    <location>
        <position position="143"/>
    </location>
    <ligand>
        <name>Mg(2+)</name>
        <dbReference type="ChEBI" id="CHEBI:18420"/>
    </ligand>
</feature>
<evidence type="ECO:0000256" key="3">
    <source>
        <dbReference type="ARBA" id="ARBA00022598"/>
    </source>
</evidence>
<dbReference type="GO" id="GO:0004363">
    <property type="term" value="F:glutathione synthase activity"/>
    <property type="evidence" value="ECO:0007669"/>
    <property type="project" value="UniProtKB-UniRule"/>
</dbReference>
<dbReference type="SUPFAM" id="SSF52440">
    <property type="entry name" value="PreATP-grasp domain"/>
    <property type="match status" value="1"/>
</dbReference>
<feature type="binding site" evidence="10">
    <location>
        <position position="466"/>
    </location>
    <ligand>
        <name>ATP</name>
        <dbReference type="ChEBI" id="CHEBI:30616"/>
    </ligand>
</feature>
<feature type="binding site" evidence="11">
    <location>
        <position position="141"/>
    </location>
    <ligand>
        <name>Mg(2+)</name>
        <dbReference type="ChEBI" id="CHEBI:18420"/>
    </ligand>
</feature>
<keyword evidence="8 9" id="KW-0460">Magnesium</keyword>
<evidence type="ECO:0000313" key="15">
    <source>
        <dbReference type="Proteomes" id="UP001204833"/>
    </source>
</evidence>
<keyword evidence="3 9" id="KW-0436">Ligase</keyword>
<protein>
    <recommendedName>
        <fullName evidence="9">Glutathione synthetase</fullName>
        <shortName evidence="9">GSH-S</shortName>
        <ecNumber evidence="9">6.3.2.3</ecNumber>
    </recommendedName>
</protein>
<evidence type="ECO:0000256" key="8">
    <source>
        <dbReference type="ARBA" id="ARBA00022842"/>
    </source>
</evidence>
<sequence length="488" mass="55137">MPPKPFPHLLSPTQEEDLITNAQQWALTNGLVMYPPNFDIHQASVAPITLFPTPIPKSSFERAIKVQTLYNELYINLITKRKGWLVDILKSLAEFDPDFSGKLFDIYQKSIADGVLQPLSLGIFRSDYMIDSTEQQIKQIEFNTVSVSFGGLSTKIGQLQSFLNLAGFYDDKYNFKYYEDGEIPVSTSATDIAQGLADGNYYYNGEADNKDTIVLFVVQPKERNCFDQRIVEYALFHDHGIRSVRVTLEEVDALVTNNSGKLYIKSTMDEISVVYYRSGYGPSDYDSNPTKTWNARLFLEKSQAIKCPSILTQLSGSKKIQQLLTNESIIKQILPHVTDQDLKSLLSTFVRILPFDESEQGQEAAKLAIQEPEKFVLKPQREGGGNNIYKLDIPKFLDKISKKDWGAYILMELINPETYRNKILRNGEIYHENIVSELGVFGTIVFDEQTGSIKTNKNAGWLLRSKFETSDEGGVAAGFGCVDNAYIY</sequence>
<feature type="binding site" evidence="12">
    <location>
        <begin position="145"/>
        <end position="148"/>
    </location>
    <ligand>
        <name>substrate</name>
    </ligand>
</feature>
<dbReference type="GeneID" id="76152225"/>
<dbReference type="Pfam" id="PF03917">
    <property type="entry name" value="GSH_synth_ATP"/>
    <property type="match status" value="1"/>
</dbReference>
<dbReference type="GO" id="GO:0005524">
    <property type="term" value="F:ATP binding"/>
    <property type="evidence" value="ECO:0007669"/>
    <property type="project" value="UniProtKB-UniRule"/>
</dbReference>
<feature type="binding site" evidence="10">
    <location>
        <position position="472"/>
    </location>
    <ligand>
        <name>ATP</name>
        <dbReference type="ChEBI" id="CHEBI:30616"/>
    </ligand>
</feature>
<dbReference type="InterPro" id="IPR004887">
    <property type="entry name" value="GSH_synth_subst-bd"/>
</dbReference>
<feature type="binding site" evidence="11">
    <location>
        <position position="382"/>
    </location>
    <ligand>
        <name>Mg(2+)</name>
        <dbReference type="ChEBI" id="CHEBI:18420"/>
    </ligand>
</feature>
<evidence type="ECO:0000256" key="6">
    <source>
        <dbReference type="ARBA" id="ARBA00022741"/>
    </source>
</evidence>
<feature type="binding site" evidence="10">
    <location>
        <position position="389"/>
    </location>
    <ligand>
        <name>ATP</name>
        <dbReference type="ChEBI" id="CHEBI:30616"/>
    </ligand>
</feature>
<comment type="catalytic activity">
    <reaction evidence="9">
        <text>gamma-L-glutamyl-L-cysteine + glycine + ATP = glutathione + ADP + phosphate + H(+)</text>
        <dbReference type="Rhea" id="RHEA:13557"/>
        <dbReference type="ChEBI" id="CHEBI:15378"/>
        <dbReference type="ChEBI" id="CHEBI:30616"/>
        <dbReference type="ChEBI" id="CHEBI:43474"/>
        <dbReference type="ChEBI" id="CHEBI:57305"/>
        <dbReference type="ChEBI" id="CHEBI:57925"/>
        <dbReference type="ChEBI" id="CHEBI:58173"/>
        <dbReference type="ChEBI" id="CHEBI:456216"/>
        <dbReference type="EC" id="6.3.2.3"/>
    </reaction>
</comment>
<keyword evidence="15" id="KW-1185">Reference proteome</keyword>
<evidence type="ECO:0000259" key="13">
    <source>
        <dbReference type="Pfam" id="PF03199"/>
    </source>
</evidence>
<evidence type="ECO:0000256" key="5">
    <source>
        <dbReference type="ARBA" id="ARBA00022723"/>
    </source>
</evidence>
<dbReference type="SUPFAM" id="SSF56059">
    <property type="entry name" value="Glutathione synthetase ATP-binding domain-like"/>
    <property type="match status" value="1"/>
</dbReference>
<comment type="cofactor">
    <cofactor evidence="9 11">
        <name>Mg(2+)</name>
        <dbReference type="ChEBI" id="CHEBI:18420"/>
    </cofactor>
    <text evidence="9 11">Binds 1 Mg(2+) ion per subunit.</text>
</comment>
<dbReference type="Gene3D" id="3.40.50.1760">
    <property type="entry name" value="Glutathione synthase, substrate-binding domain superfamily, eukaryotic"/>
    <property type="match status" value="1"/>
</dbReference>
<feature type="binding site" evidence="10">
    <location>
        <position position="228"/>
    </location>
    <ligand>
        <name>substrate</name>
    </ligand>
</feature>
<dbReference type="InterPro" id="IPR014042">
    <property type="entry name" value="Glutathione_synthase_a-hlx"/>
</dbReference>
<feature type="binding site" evidence="10">
    <location>
        <position position="437"/>
    </location>
    <ligand>
        <name>ATP</name>
        <dbReference type="ChEBI" id="CHEBI:30616"/>
    </ligand>
</feature>
<feature type="binding site" evidence="10">
    <location>
        <position position="125"/>
    </location>
    <ligand>
        <name>substrate</name>
    </ligand>
</feature>
<dbReference type="Gene3D" id="1.10.1080.10">
    <property type="entry name" value="Glutathione Synthetase, Chain A, domain 3"/>
    <property type="match status" value="1"/>
</dbReference>
<dbReference type="GO" id="GO:0005829">
    <property type="term" value="C:cytosol"/>
    <property type="evidence" value="ECO:0007669"/>
    <property type="project" value="TreeGrafter"/>
</dbReference>